<reference evidence="1" key="1">
    <citation type="journal article" date="2023" name="G3 (Bethesda)">
        <title>Whole genome assembly and annotation of the endangered Caribbean coral Acropora cervicornis.</title>
        <authorList>
            <person name="Selwyn J.D."/>
            <person name="Vollmer S.V."/>
        </authorList>
    </citation>
    <scope>NUCLEOTIDE SEQUENCE</scope>
    <source>
        <strain evidence="1">K2</strain>
    </source>
</reference>
<evidence type="ECO:0000313" key="2">
    <source>
        <dbReference type="Proteomes" id="UP001249851"/>
    </source>
</evidence>
<name>A0AAD9QCD0_ACRCE</name>
<accession>A0AAD9QCD0</accession>
<sequence length="135" mass="15949">MTKKLENVYVCNEHFTEDCYEVSYRYEMLGAKTRKRRRKQDAVPKIFQRKLPLKPRISSERRIAQRERKEKPPYTLLSVVYMCFLNVFKVTCKETLERVRLKLKDACTSAINSTLEHASVLTVTKNIYVELVLKG</sequence>
<dbReference type="EMBL" id="JARQWQ010000043">
    <property type="protein sequence ID" value="KAK2558716.1"/>
    <property type="molecule type" value="Genomic_DNA"/>
</dbReference>
<protein>
    <recommendedName>
        <fullName evidence="3">THAP-type domain-containing protein</fullName>
    </recommendedName>
</protein>
<dbReference type="AlphaFoldDB" id="A0AAD9QCD0"/>
<proteinExistence type="predicted"/>
<evidence type="ECO:0008006" key="3">
    <source>
        <dbReference type="Google" id="ProtNLM"/>
    </source>
</evidence>
<gene>
    <name evidence="1" type="ORF">P5673_018922</name>
</gene>
<evidence type="ECO:0000313" key="1">
    <source>
        <dbReference type="EMBL" id="KAK2558716.1"/>
    </source>
</evidence>
<reference evidence="1" key="2">
    <citation type="journal article" date="2023" name="Science">
        <title>Genomic signatures of disease resistance in endangered staghorn corals.</title>
        <authorList>
            <person name="Vollmer S.V."/>
            <person name="Selwyn J.D."/>
            <person name="Despard B.A."/>
            <person name="Roesel C.L."/>
        </authorList>
    </citation>
    <scope>NUCLEOTIDE SEQUENCE</scope>
    <source>
        <strain evidence="1">K2</strain>
    </source>
</reference>
<dbReference type="Proteomes" id="UP001249851">
    <property type="component" value="Unassembled WGS sequence"/>
</dbReference>
<keyword evidence="2" id="KW-1185">Reference proteome</keyword>
<organism evidence="1 2">
    <name type="scientific">Acropora cervicornis</name>
    <name type="common">Staghorn coral</name>
    <dbReference type="NCBI Taxonomy" id="6130"/>
    <lineage>
        <taxon>Eukaryota</taxon>
        <taxon>Metazoa</taxon>
        <taxon>Cnidaria</taxon>
        <taxon>Anthozoa</taxon>
        <taxon>Hexacorallia</taxon>
        <taxon>Scleractinia</taxon>
        <taxon>Astrocoeniina</taxon>
        <taxon>Acroporidae</taxon>
        <taxon>Acropora</taxon>
    </lineage>
</organism>
<comment type="caution">
    <text evidence="1">The sequence shown here is derived from an EMBL/GenBank/DDBJ whole genome shotgun (WGS) entry which is preliminary data.</text>
</comment>